<proteinExistence type="predicted"/>
<keyword evidence="3" id="KW-1185">Reference proteome</keyword>
<name>A0A2T1DVU1_9CYAN</name>
<feature type="transmembrane region" description="Helical" evidence="1">
    <location>
        <begin position="39"/>
        <end position="67"/>
    </location>
</feature>
<dbReference type="PROSITE" id="PS51257">
    <property type="entry name" value="PROKAR_LIPOPROTEIN"/>
    <property type="match status" value="1"/>
</dbReference>
<evidence type="ECO:0000313" key="2">
    <source>
        <dbReference type="EMBL" id="PSB24582.1"/>
    </source>
</evidence>
<keyword evidence="1" id="KW-0472">Membrane</keyword>
<feature type="transmembrane region" description="Helical" evidence="1">
    <location>
        <begin position="87"/>
        <end position="107"/>
    </location>
</feature>
<accession>A0A2T1DVU1</accession>
<dbReference type="EMBL" id="PVWK01000142">
    <property type="protein sequence ID" value="PSB24582.1"/>
    <property type="molecule type" value="Genomic_DNA"/>
</dbReference>
<dbReference type="Proteomes" id="UP000239576">
    <property type="component" value="Unassembled WGS sequence"/>
</dbReference>
<keyword evidence="1" id="KW-0812">Transmembrane</keyword>
<sequence>MRKTGIQLLVLFCSCGLAGYVLCSYKASFAVWVSIEAIVFYLAWAGFGAIAGSVVCVLGLLWCTTLFHHEAMFFVWSGTDLTSAQNWAIELVVNWLLATVLTFQLAFTHQFLRSNSWNRAKTFCLLMIVTNLGLTLGQGTRVLLP</sequence>
<feature type="transmembrane region" description="Helical" evidence="1">
    <location>
        <begin position="119"/>
        <end position="137"/>
    </location>
</feature>
<comment type="caution">
    <text evidence="2">The sequence shown here is derived from an EMBL/GenBank/DDBJ whole genome shotgun (WGS) entry which is preliminary data.</text>
</comment>
<organism evidence="2 3">
    <name type="scientific">Stenomitos frigidus ULC18</name>
    <dbReference type="NCBI Taxonomy" id="2107698"/>
    <lineage>
        <taxon>Bacteria</taxon>
        <taxon>Bacillati</taxon>
        <taxon>Cyanobacteriota</taxon>
        <taxon>Cyanophyceae</taxon>
        <taxon>Leptolyngbyales</taxon>
        <taxon>Leptolyngbyaceae</taxon>
        <taxon>Stenomitos</taxon>
    </lineage>
</organism>
<gene>
    <name evidence="2" type="ORF">C7B82_26535</name>
</gene>
<dbReference type="AlphaFoldDB" id="A0A2T1DVU1"/>
<keyword evidence="1" id="KW-1133">Transmembrane helix</keyword>
<reference evidence="3" key="1">
    <citation type="submission" date="2018-02" db="EMBL/GenBank/DDBJ databases">
        <authorList>
            <person name="Moore K."/>
            <person name="Momper L."/>
        </authorList>
    </citation>
    <scope>NUCLEOTIDE SEQUENCE [LARGE SCALE GENOMIC DNA]</scope>
    <source>
        <strain evidence="3">ULC18</strain>
    </source>
</reference>
<protein>
    <submittedName>
        <fullName evidence="2">Uncharacterized protein</fullName>
    </submittedName>
</protein>
<evidence type="ECO:0000256" key="1">
    <source>
        <dbReference type="SAM" id="Phobius"/>
    </source>
</evidence>
<dbReference type="RefSeq" id="WP_106259803.1">
    <property type="nucleotide sequence ID" value="NZ_CAWNSW010000105.1"/>
</dbReference>
<reference evidence="2 3" key="2">
    <citation type="submission" date="2018-03" db="EMBL/GenBank/DDBJ databases">
        <title>The ancient ancestry and fast evolution of plastids.</title>
        <authorList>
            <person name="Moore K.R."/>
            <person name="Magnabosco C."/>
            <person name="Momper L."/>
            <person name="Gold D.A."/>
            <person name="Bosak T."/>
            <person name="Fournier G.P."/>
        </authorList>
    </citation>
    <scope>NUCLEOTIDE SEQUENCE [LARGE SCALE GENOMIC DNA]</scope>
    <source>
        <strain evidence="2 3">ULC18</strain>
    </source>
</reference>
<evidence type="ECO:0000313" key="3">
    <source>
        <dbReference type="Proteomes" id="UP000239576"/>
    </source>
</evidence>